<organism evidence="8 9">
    <name type="scientific">Caballeronia sordidicola</name>
    <name type="common">Burkholderia sordidicola</name>
    <dbReference type="NCBI Taxonomy" id="196367"/>
    <lineage>
        <taxon>Bacteria</taxon>
        <taxon>Pseudomonadati</taxon>
        <taxon>Pseudomonadota</taxon>
        <taxon>Betaproteobacteria</taxon>
        <taxon>Burkholderiales</taxon>
        <taxon>Burkholderiaceae</taxon>
        <taxon>Caballeronia</taxon>
    </lineage>
</organism>
<gene>
    <name evidence="8" type="ORF">BSU04_14290</name>
</gene>
<reference evidence="9" key="1">
    <citation type="submission" date="2017-01" db="EMBL/GenBank/DDBJ databases">
        <title>Genome Analysis of Deinococcus marmoris KOPRI26562.</title>
        <authorList>
            <person name="Kim J.H."/>
            <person name="Oh H.-M."/>
        </authorList>
    </citation>
    <scope>NUCLEOTIDE SEQUENCE [LARGE SCALE GENOMIC DNA]</scope>
    <source>
        <strain evidence="9">PAMC 26633</strain>
    </source>
</reference>
<keyword evidence="1 6" id="KW-0597">Phosphoprotein</keyword>
<dbReference type="Gene3D" id="3.40.50.2300">
    <property type="match status" value="1"/>
</dbReference>
<dbReference type="GO" id="GO:0000976">
    <property type="term" value="F:transcription cis-regulatory region binding"/>
    <property type="evidence" value="ECO:0007669"/>
    <property type="project" value="TreeGrafter"/>
</dbReference>
<dbReference type="GO" id="GO:0000156">
    <property type="term" value="F:phosphorelay response regulator activity"/>
    <property type="evidence" value="ECO:0007669"/>
    <property type="project" value="TreeGrafter"/>
</dbReference>
<dbReference type="SMART" id="SM00448">
    <property type="entry name" value="REC"/>
    <property type="match status" value="1"/>
</dbReference>
<proteinExistence type="predicted"/>
<dbReference type="AlphaFoldDB" id="A0A226X3B4"/>
<dbReference type="GO" id="GO:0005829">
    <property type="term" value="C:cytosol"/>
    <property type="evidence" value="ECO:0007669"/>
    <property type="project" value="TreeGrafter"/>
</dbReference>
<dbReference type="InterPro" id="IPR011006">
    <property type="entry name" value="CheY-like_superfamily"/>
</dbReference>
<dbReference type="EMBL" id="MTHB01000087">
    <property type="protein sequence ID" value="OXC77946.1"/>
    <property type="molecule type" value="Genomic_DNA"/>
</dbReference>
<dbReference type="InterPro" id="IPR039420">
    <property type="entry name" value="WalR-like"/>
</dbReference>
<dbReference type="InterPro" id="IPR001789">
    <property type="entry name" value="Sig_transdc_resp-reg_receiver"/>
</dbReference>
<sequence length="105" mass="11211">MLNDFPDQWFAMSGETALSLAKEVVPDLILLDANLPGMTGFDVCEALKADPTLASIPVIFVTSHDAPALKLDALRLGATDYITKPLIAADLQAHVRAQLQAIGHT</sequence>
<protein>
    <submittedName>
        <fullName evidence="8">Response regulator</fullName>
    </submittedName>
</protein>
<evidence type="ECO:0000256" key="4">
    <source>
        <dbReference type="ARBA" id="ARBA00023125"/>
    </source>
</evidence>
<evidence type="ECO:0000256" key="3">
    <source>
        <dbReference type="ARBA" id="ARBA00023015"/>
    </source>
</evidence>
<dbReference type="Proteomes" id="UP000214720">
    <property type="component" value="Unassembled WGS sequence"/>
</dbReference>
<dbReference type="PROSITE" id="PS50110">
    <property type="entry name" value="RESPONSE_REGULATORY"/>
    <property type="match status" value="1"/>
</dbReference>
<feature type="domain" description="Response regulatory" evidence="7">
    <location>
        <begin position="1"/>
        <end position="99"/>
    </location>
</feature>
<dbReference type="GO" id="GO:0032993">
    <property type="term" value="C:protein-DNA complex"/>
    <property type="evidence" value="ECO:0007669"/>
    <property type="project" value="TreeGrafter"/>
</dbReference>
<evidence type="ECO:0000259" key="7">
    <source>
        <dbReference type="PROSITE" id="PS50110"/>
    </source>
</evidence>
<keyword evidence="2" id="KW-0902">Two-component regulatory system</keyword>
<evidence type="ECO:0000256" key="5">
    <source>
        <dbReference type="ARBA" id="ARBA00023163"/>
    </source>
</evidence>
<keyword evidence="4" id="KW-0238">DNA-binding</keyword>
<evidence type="ECO:0000313" key="9">
    <source>
        <dbReference type="Proteomes" id="UP000214720"/>
    </source>
</evidence>
<evidence type="ECO:0000256" key="2">
    <source>
        <dbReference type="ARBA" id="ARBA00023012"/>
    </source>
</evidence>
<evidence type="ECO:0000256" key="1">
    <source>
        <dbReference type="ARBA" id="ARBA00022553"/>
    </source>
</evidence>
<dbReference type="PANTHER" id="PTHR48111:SF1">
    <property type="entry name" value="TWO-COMPONENT RESPONSE REGULATOR ORR33"/>
    <property type="match status" value="1"/>
</dbReference>
<keyword evidence="3" id="KW-0805">Transcription regulation</keyword>
<accession>A0A226X3B4</accession>
<dbReference type="Pfam" id="PF00072">
    <property type="entry name" value="Response_reg"/>
    <property type="match status" value="1"/>
</dbReference>
<dbReference type="GO" id="GO:0006355">
    <property type="term" value="P:regulation of DNA-templated transcription"/>
    <property type="evidence" value="ECO:0007669"/>
    <property type="project" value="TreeGrafter"/>
</dbReference>
<dbReference type="SUPFAM" id="SSF52172">
    <property type="entry name" value="CheY-like"/>
    <property type="match status" value="1"/>
</dbReference>
<keyword evidence="5" id="KW-0804">Transcription</keyword>
<dbReference type="PANTHER" id="PTHR48111">
    <property type="entry name" value="REGULATOR OF RPOS"/>
    <property type="match status" value="1"/>
</dbReference>
<name>A0A226X3B4_CABSO</name>
<feature type="modified residue" description="4-aspartylphosphate" evidence="6">
    <location>
        <position position="32"/>
    </location>
</feature>
<evidence type="ECO:0000256" key="6">
    <source>
        <dbReference type="PROSITE-ProRule" id="PRU00169"/>
    </source>
</evidence>
<comment type="caution">
    <text evidence="8">The sequence shown here is derived from an EMBL/GenBank/DDBJ whole genome shotgun (WGS) entry which is preliminary data.</text>
</comment>
<evidence type="ECO:0000313" key="8">
    <source>
        <dbReference type="EMBL" id="OXC77946.1"/>
    </source>
</evidence>